<proteinExistence type="predicted"/>
<sequence length="31" mass="3521">MCIRAIQIKEITLCAVIVCLHRSPSECCRQC</sequence>
<reference evidence="1" key="2">
    <citation type="journal article" date="2015" name="Fish Shellfish Immunol.">
        <title>Early steps in the European eel (Anguilla anguilla)-Vibrio vulnificus interaction in the gills: Role of the RtxA13 toxin.</title>
        <authorList>
            <person name="Callol A."/>
            <person name="Pajuelo D."/>
            <person name="Ebbesson L."/>
            <person name="Teles M."/>
            <person name="MacKenzie S."/>
            <person name="Amaro C."/>
        </authorList>
    </citation>
    <scope>NUCLEOTIDE SEQUENCE</scope>
</reference>
<dbReference type="AlphaFoldDB" id="A0A0E9UH81"/>
<name>A0A0E9UH81_ANGAN</name>
<protein>
    <submittedName>
        <fullName evidence="1">Uncharacterized protein</fullName>
    </submittedName>
</protein>
<organism evidence="1">
    <name type="scientific">Anguilla anguilla</name>
    <name type="common">European freshwater eel</name>
    <name type="synonym">Muraena anguilla</name>
    <dbReference type="NCBI Taxonomy" id="7936"/>
    <lineage>
        <taxon>Eukaryota</taxon>
        <taxon>Metazoa</taxon>
        <taxon>Chordata</taxon>
        <taxon>Craniata</taxon>
        <taxon>Vertebrata</taxon>
        <taxon>Euteleostomi</taxon>
        <taxon>Actinopterygii</taxon>
        <taxon>Neopterygii</taxon>
        <taxon>Teleostei</taxon>
        <taxon>Anguilliformes</taxon>
        <taxon>Anguillidae</taxon>
        <taxon>Anguilla</taxon>
    </lineage>
</organism>
<accession>A0A0E9UH81</accession>
<dbReference type="EMBL" id="GBXM01043481">
    <property type="protein sequence ID" value="JAH65096.1"/>
    <property type="molecule type" value="Transcribed_RNA"/>
</dbReference>
<reference evidence="1" key="1">
    <citation type="submission" date="2014-11" db="EMBL/GenBank/DDBJ databases">
        <authorList>
            <person name="Amaro Gonzalez C."/>
        </authorList>
    </citation>
    <scope>NUCLEOTIDE SEQUENCE</scope>
</reference>
<evidence type="ECO:0000313" key="1">
    <source>
        <dbReference type="EMBL" id="JAH65096.1"/>
    </source>
</evidence>